<sequence length="137" mass="15451">MGCFHIERLPGVSHKNRRYAKCIVNYECRGSRIPCSISPCLESVPQPSVGKAGSVRLLLYQRFSLEIFKNTSVFGRIHKSFVFFGCGICQRMKPVSIMSSSPFYGPCFHSGSNLVCNLPVNFNTLVYCHLDCIESFR</sequence>
<gene>
    <name evidence="1" type="ORF">SDC9_116702</name>
</gene>
<proteinExistence type="predicted"/>
<dbReference type="EMBL" id="VSSQ01023055">
    <property type="protein sequence ID" value="MPM69754.1"/>
    <property type="molecule type" value="Genomic_DNA"/>
</dbReference>
<dbReference type="AlphaFoldDB" id="A0A645C728"/>
<accession>A0A645C728</accession>
<organism evidence="1">
    <name type="scientific">bioreactor metagenome</name>
    <dbReference type="NCBI Taxonomy" id="1076179"/>
    <lineage>
        <taxon>unclassified sequences</taxon>
        <taxon>metagenomes</taxon>
        <taxon>ecological metagenomes</taxon>
    </lineage>
</organism>
<protein>
    <submittedName>
        <fullName evidence="1">Uncharacterized protein</fullName>
    </submittedName>
</protein>
<name>A0A645C728_9ZZZZ</name>
<reference evidence="1" key="1">
    <citation type="submission" date="2019-08" db="EMBL/GenBank/DDBJ databases">
        <authorList>
            <person name="Kucharzyk K."/>
            <person name="Murdoch R.W."/>
            <person name="Higgins S."/>
            <person name="Loffler F."/>
        </authorList>
    </citation>
    <scope>NUCLEOTIDE SEQUENCE</scope>
</reference>
<evidence type="ECO:0000313" key="1">
    <source>
        <dbReference type="EMBL" id="MPM69754.1"/>
    </source>
</evidence>
<comment type="caution">
    <text evidence="1">The sequence shown here is derived from an EMBL/GenBank/DDBJ whole genome shotgun (WGS) entry which is preliminary data.</text>
</comment>